<gene>
    <name evidence="1" type="ORF">FHS50_000692</name>
</gene>
<reference evidence="1 2" key="1">
    <citation type="submission" date="2020-08" db="EMBL/GenBank/DDBJ databases">
        <title>Genomic Encyclopedia of Type Strains, Phase IV (KMG-IV): sequencing the most valuable type-strain genomes for metagenomic binning, comparative biology and taxonomic classification.</title>
        <authorList>
            <person name="Goeker M."/>
        </authorList>
    </citation>
    <scope>NUCLEOTIDE SEQUENCE [LARGE SCALE GENOMIC DNA]</scope>
    <source>
        <strain evidence="1 2">DSM 24194</strain>
    </source>
</reference>
<name>A0A839YWV3_9SPHN</name>
<dbReference type="Gene3D" id="1.25.40.10">
    <property type="entry name" value="Tetratricopeptide repeat domain"/>
    <property type="match status" value="1"/>
</dbReference>
<proteinExistence type="predicted"/>
<evidence type="ECO:0000313" key="2">
    <source>
        <dbReference type="Proteomes" id="UP000578569"/>
    </source>
</evidence>
<comment type="caution">
    <text evidence="1">The sequence shown here is derived from an EMBL/GenBank/DDBJ whole genome shotgun (WGS) entry which is preliminary data.</text>
</comment>
<dbReference type="InterPro" id="IPR010323">
    <property type="entry name" value="DUF924"/>
</dbReference>
<sequence length="191" mass="22128">MSNAFAPIDTELRQKAQDVIDYWFDEVGPEGWFTKDPARDAEIKEKWGALRQRVIDEEGRVWREGPRRILAAVILLDQFSRNIHRGSAKAFEADGLARRLTRRAIAKGWDQRMSKEQRRFLYMPLMHSEDLDDQEESVRLFDAMSEEGRDKFAHLHYQQIADFGRFPGRNEALGRTSTAEERIALEGGAAF</sequence>
<organism evidence="1 2">
    <name type="scientific">Sphingomicrobium lutaoense</name>
    <dbReference type="NCBI Taxonomy" id="515949"/>
    <lineage>
        <taxon>Bacteria</taxon>
        <taxon>Pseudomonadati</taxon>
        <taxon>Pseudomonadota</taxon>
        <taxon>Alphaproteobacteria</taxon>
        <taxon>Sphingomonadales</taxon>
        <taxon>Sphingomonadaceae</taxon>
        <taxon>Sphingomicrobium</taxon>
    </lineage>
</organism>
<dbReference type="EMBL" id="JACICF010000001">
    <property type="protein sequence ID" value="MBB3763669.1"/>
    <property type="molecule type" value="Genomic_DNA"/>
</dbReference>
<dbReference type="Gene3D" id="1.20.58.320">
    <property type="entry name" value="TPR-like"/>
    <property type="match status" value="1"/>
</dbReference>
<evidence type="ECO:0000313" key="1">
    <source>
        <dbReference type="EMBL" id="MBB3763669.1"/>
    </source>
</evidence>
<dbReference type="AlphaFoldDB" id="A0A839YWV3"/>
<dbReference type="Pfam" id="PF06041">
    <property type="entry name" value="DUF924"/>
    <property type="match status" value="1"/>
</dbReference>
<dbReference type="SUPFAM" id="SSF48452">
    <property type="entry name" value="TPR-like"/>
    <property type="match status" value="1"/>
</dbReference>
<dbReference type="RefSeq" id="WP_183932997.1">
    <property type="nucleotide sequence ID" value="NZ_JACICF010000001.1"/>
</dbReference>
<accession>A0A839YWV3</accession>
<dbReference type="Proteomes" id="UP000578569">
    <property type="component" value="Unassembled WGS sequence"/>
</dbReference>
<protein>
    <submittedName>
        <fullName evidence="1">Uncharacterized protein (DUF924 family)</fullName>
    </submittedName>
</protein>
<dbReference type="InterPro" id="IPR011990">
    <property type="entry name" value="TPR-like_helical_dom_sf"/>
</dbReference>
<keyword evidence="2" id="KW-1185">Reference proteome</keyword>